<keyword evidence="2" id="KW-0472">Membrane</keyword>
<feature type="region of interest" description="Disordered" evidence="1">
    <location>
        <begin position="1"/>
        <end position="20"/>
    </location>
</feature>
<accession>A0A4U6TK99</accession>
<dbReference type="EMBL" id="CM016559">
    <property type="protein sequence ID" value="TKW01415.1"/>
    <property type="molecule type" value="Genomic_DNA"/>
</dbReference>
<reference evidence="3" key="1">
    <citation type="submission" date="2019-03" db="EMBL/GenBank/DDBJ databases">
        <title>WGS assembly of Setaria viridis.</title>
        <authorList>
            <person name="Huang P."/>
            <person name="Jenkins J."/>
            <person name="Grimwood J."/>
            <person name="Barry K."/>
            <person name="Healey A."/>
            <person name="Mamidi S."/>
            <person name="Sreedasyam A."/>
            <person name="Shu S."/>
            <person name="Feldman M."/>
            <person name="Wu J."/>
            <person name="Yu Y."/>
            <person name="Chen C."/>
            <person name="Johnson J."/>
            <person name="Rokhsar D."/>
            <person name="Baxter I."/>
            <person name="Schmutz J."/>
            <person name="Brutnell T."/>
            <person name="Kellogg E."/>
        </authorList>
    </citation>
    <scope>NUCLEOTIDE SEQUENCE [LARGE SCALE GENOMIC DNA]</scope>
</reference>
<dbReference type="Gramene" id="TKW01415">
    <property type="protein sequence ID" value="TKW01415"/>
    <property type="gene ID" value="SEVIR_8G178600v2"/>
</dbReference>
<organism evidence="3 4">
    <name type="scientific">Setaria viridis</name>
    <name type="common">Green bristlegrass</name>
    <name type="synonym">Setaria italica subsp. viridis</name>
    <dbReference type="NCBI Taxonomy" id="4556"/>
    <lineage>
        <taxon>Eukaryota</taxon>
        <taxon>Viridiplantae</taxon>
        <taxon>Streptophyta</taxon>
        <taxon>Embryophyta</taxon>
        <taxon>Tracheophyta</taxon>
        <taxon>Spermatophyta</taxon>
        <taxon>Magnoliopsida</taxon>
        <taxon>Liliopsida</taxon>
        <taxon>Poales</taxon>
        <taxon>Poaceae</taxon>
        <taxon>PACMAD clade</taxon>
        <taxon>Panicoideae</taxon>
        <taxon>Panicodae</taxon>
        <taxon>Paniceae</taxon>
        <taxon>Cenchrinae</taxon>
        <taxon>Setaria</taxon>
    </lineage>
</organism>
<sequence length="123" mass="14306">MATLVSNNKRHPHRTWHGKRERGDKELTMVLLGRWLWSVLGACARQFQLASHHLHRPFLLRARLPRYTHHCSVSLFCSFVTTAMTVYIASSSRNWYVIEHSTAEKLLDFGHIFYVKGGIFQLA</sequence>
<evidence type="ECO:0000313" key="4">
    <source>
        <dbReference type="Proteomes" id="UP000298652"/>
    </source>
</evidence>
<proteinExistence type="predicted"/>
<keyword evidence="2" id="KW-0812">Transmembrane</keyword>
<dbReference type="AlphaFoldDB" id="A0A4U6TK99"/>
<protein>
    <submittedName>
        <fullName evidence="3">Uncharacterized protein</fullName>
    </submittedName>
</protein>
<keyword evidence="2" id="KW-1133">Transmembrane helix</keyword>
<feature type="transmembrane region" description="Helical" evidence="2">
    <location>
        <begin position="67"/>
        <end position="89"/>
    </location>
</feature>
<name>A0A4U6TK99_SETVI</name>
<keyword evidence="4" id="KW-1185">Reference proteome</keyword>
<gene>
    <name evidence="3" type="ORF">SEVIR_8G178600v2</name>
</gene>
<evidence type="ECO:0000256" key="2">
    <source>
        <dbReference type="SAM" id="Phobius"/>
    </source>
</evidence>
<evidence type="ECO:0000256" key="1">
    <source>
        <dbReference type="SAM" id="MobiDB-lite"/>
    </source>
</evidence>
<evidence type="ECO:0000313" key="3">
    <source>
        <dbReference type="EMBL" id="TKW01415.1"/>
    </source>
</evidence>
<feature type="compositionally biased region" description="Basic residues" evidence="1">
    <location>
        <begin position="8"/>
        <end position="20"/>
    </location>
</feature>
<dbReference type="Proteomes" id="UP000298652">
    <property type="component" value="Chromosome 8"/>
</dbReference>